<evidence type="ECO:0000256" key="1">
    <source>
        <dbReference type="ARBA" id="ARBA00009437"/>
    </source>
</evidence>
<dbReference type="InterPro" id="IPR005119">
    <property type="entry name" value="LysR_subst-bd"/>
</dbReference>
<sequence length="299" mass="32458">MANQKYDAFLTVARLGSFKAAAEELGYTQAGISYLVNALEKELGLTLFVREYGGVHLTGEGREVLGLVQAINADEHALATRVRELNDLEGGLVRVGSFTSVAIEWFPGIAKAFLDRYPKIDLKLLCVDDEEELLNAAWEGRADCAFSVAPQKRGLDAVPLHTDPLLVVLPPGHPLAGEPVFPTEALASEPYIQLQGNARPSEMEALFEANGVTPNVRFTVDSDYAVMSMVSAGLGFSVLPSLILRRTLFPLAVLPAERECAREISLAVRSQDTASAATRAFAEVTREWVAEQYPAAQVR</sequence>
<dbReference type="SUPFAM" id="SSF46785">
    <property type="entry name" value="Winged helix' DNA-binding domain"/>
    <property type="match status" value="1"/>
</dbReference>
<evidence type="ECO:0000313" key="7">
    <source>
        <dbReference type="Proteomes" id="UP001343724"/>
    </source>
</evidence>
<dbReference type="Gene3D" id="1.10.10.10">
    <property type="entry name" value="Winged helix-like DNA-binding domain superfamily/Winged helix DNA-binding domain"/>
    <property type="match status" value="1"/>
</dbReference>
<keyword evidence="7" id="KW-1185">Reference proteome</keyword>
<evidence type="ECO:0000259" key="5">
    <source>
        <dbReference type="PROSITE" id="PS50931"/>
    </source>
</evidence>
<keyword evidence="3" id="KW-0238">DNA-binding</keyword>
<dbReference type="PANTHER" id="PTHR30346">
    <property type="entry name" value="TRANSCRIPTIONAL DUAL REGULATOR HCAR-RELATED"/>
    <property type="match status" value="1"/>
</dbReference>
<dbReference type="PANTHER" id="PTHR30346:SF0">
    <property type="entry name" value="HCA OPERON TRANSCRIPTIONAL ACTIVATOR HCAR"/>
    <property type="match status" value="1"/>
</dbReference>
<evidence type="ECO:0000256" key="2">
    <source>
        <dbReference type="ARBA" id="ARBA00023015"/>
    </source>
</evidence>
<dbReference type="SUPFAM" id="SSF53850">
    <property type="entry name" value="Periplasmic binding protein-like II"/>
    <property type="match status" value="1"/>
</dbReference>
<proteinExistence type="inferred from homology"/>
<feature type="domain" description="HTH lysR-type" evidence="5">
    <location>
        <begin position="1"/>
        <end position="58"/>
    </location>
</feature>
<dbReference type="RefSeq" id="WP_326441091.1">
    <property type="nucleotide sequence ID" value="NZ_JAYMFH010000024.1"/>
</dbReference>
<evidence type="ECO:0000256" key="4">
    <source>
        <dbReference type="ARBA" id="ARBA00023163"/>
    </source>
</evidence>
<dbReference type="PRINTS" id="PR00039">
    <property type="entry name" value="HTHLYSR"/>
</dbReference>
<reference evidence="6 7" key="1">
    <citation type="submission" date="2024-01" db="EMBL/GenBank/DDBJ databases">
        <title>novel species in genus Adlercreutzia.</title>
        <authorList>
            <person name="Liu X."/>
        </authorList>
    </citation>
    <scope>NUCLEOTIDE SEQUENCE [LARGE SCALE GENOMIC DNA]</scope>
    <source>
        <strain evidence="6 7">R22</strain>
    </source>
</reference>
<dbReference type="InterPro" id="IPR000847">
    <property type="entry name" value="LysR_HTH_N"/>
</dbReference>
<dbReference type="InterPro" id="IPR036390">
    <property type="entry name" value="WH_DNA-bd_sf"/>
</dbReference>
<dbReference type="CDD" id="cd05466">
    <property type="entry name" value="PBP2_LTTR_substrate"/>
    <property type="match status" value="1"/>
</dbReference>
<protein>
    <submittedName>
        <fullName evidence="6">LysR family transcriptional regulator</fullName>
    </submittedName>
</protein>
<name>A0ABU6J1H7_9ACTN</name>
<keyword evidence="4" id="KW-0804">Transcription</keyword>
<dbReference type="Pfam" id="PF00126">
    <property type="entry name" value="HTH_1"/>
    <property type="match status" value="1"/>
</dbReference>
<gene>
    <name evidence="6" type="ORF">VJ920_11690</name>
</gene>
<dbReference type="InterPro" id="IPR036388">
    <property type="entry name" value="WH-like_DNA-bd_sf"/>
</dbReference>
<dbReference type="PROSITE" id="PS50931">
    <property type="entry name" value="HTH_LYSR"/>
    <property type="match status" value="1"/>
</dbReference>
<keyword evidence="2" id="KW-0805">Transcription regulation</keyword>
<organism evidence="6 7">
    <name type="scientific">Adlercreutzia shanghongiae</name>
    <dbReference type="NCBI Taxonomy" id="3111773"/>
    <lineage>
        <taxon>Bacteria</taxon>
        <taxon>Bacillati</taxon>
        <taxon>Actinomycetota</taxon>
        <taxon>Coriobacteriia</taxon>
        <taxon>Eggerthellales</taxon>
        <taxon>Eggerthellaceae</taxon>
        <taxon>Adlercreutzia</taxon>
    </lineage>
</organism>
<accession>A0ABU6J1H7</accession>
<dbReference type="EMBL" id="JAYMFH010000024">
    <property type="protein sequence ID" value="MEC4295967.1"/>
    <property type="molecule type" value="Genomic_DNA"/>
</dbReference>
<comment type="caution">
    <text evidence="6">The sequence shown here is derived from an EMBL/GenBank/DDBJ whole genome shotgun (WGS) entry which is preliminary data.</text>
</comment>
<evidence type="ECO:0000313" key="6">
    <source>
        <dbReference type="EMBL" id="MEC4295967.1"/>
    </source>
</evidence>
<evidence type="ECO:0000256" key="3">
    <source>
        <dbReference type="ARBA" id="ARBA00023125"/>
    </source>
</evidence>
<dbReference type="Proteomes" id="UP001343724">
    <property type="component" value="Unassembled WGS sequence"/>
</dbReference>
<comment type="similarity">
    <text evidence="1">Belongs to the LysR transcriptional regulatory family.</text>
</comment>
<dbReference type="Gene3D" id="3.40.190.290">
    <property type="match status" value="1"/>
</dbReference>
<dbReference type="Pfam" id="PF03466">
    <property type="entry name" value="LysR_substrate"/>
    <property type="match status" value="1"/>
</dbReference>